<dbReference type="Proteomes" id="UP000189542">
    <property type="component" value="Unassembled WGS sequence"/>
</dbReference>
<proteinExistence type="predicted"/>
<evidence type="ECO:0000313" key="1">
    <source>
        <dbReference type="EMBL" id="ONI60101.1"/>
    </source>
</evidence>
<comment type="caution">
    <text evidence="1">The sequence shown here is derived from an EMBL/GenBank/DDBJ whole genome shotgun (WGS) entry which is preliminary data.</text>
</comment>
<gene>
    <name evidence="1" type="ORF">AYO25_01305</name>
</gene>
<name>A0A1V2N8U7_9HYPH</name>
<reference evidence="1 2" key="1">
    <citation type="journal article" date="2017" name="PLoS ONE">
        <title>Genomic sequence of 'Candidatus Liberibacter solanacearum' haplotype C and its comparison with haplotype A and B genomes.</title>
        <authorList>
            <person name="Wang J."/>
            <person name="Haapalainen M."/>
            <person name="Schott T."/>
            <person name="Thompson S.M."/>
            <person name="Smith G.R."/>
            <person name="Nissinen A.I."/>
            <person name="Pirhonen M."/>
        </authorList>
    </citation>
    <scope>NUCLEOTIDE SEQUENCE [LARGE SCALE GENOMIC DNA]</scope>
    <source>
        <strain evidence="1 2">FIN111</strain>
    </source>
</reference>
<evidence type="ECO:0000313" key="2">
    <source>
        <dbReference type="Proteomes" id="UP000189542"/>
    </source>
</evidence>
<dbReference type="AlphaFoldDB" id="A0A1V2N8U7"/>
<dbReference type="RefSeq" id="WP_206598627.1">
    <property type="nucleotide sequence ID" value="NZ_LVWB01000005.1"/>
</dbReference>
<sequence>FKNTKNYGLSMHHNSKGLMCVKGMDLLVDDDGEVKKIFPTHYKHSQTGAILPVENPYFWVEN</sequence>
<feature type="non-terminal residue" evidence="1">
    <location>
        <position position="1"/>
    </location>
</feature>
<dbReference type="EMBL" id="LVWB01000005">
    <property type="protein sequence ID" value="ONI60101.1"/>
    <property type="molecule type" value="Genomic_DNA"/>
</dbReference>
<organism evidence="1 2">
    <name type="scientific">Candidatus Liberibacter solanacearum</name>
    <dbReference type="NCBI Taxonomy" id="556287"/>
    <lineage>
        <taxon>Bacteria</taxon>
        <taxon>Pseudomonadati</taxon>
        <taxon>Pseudomonadota</taxon>
        <taxon>Alphaproteobacteria</taxon>
        <taxon>Hyphomicrobiales</taxon>
        <taxon>Rhizobiaceae</taxon>
        <taxon>Liberibacter</taxon>
    </lineage>
</organism>
<accession>A0A1V2N8U7</accession>
<protein>
    <submittedName>
        <fullName evidence="1">Uncharacterized protein</fullName>
    </submittedName>
</protein>